<dbReference type="AlphaFoldDB" id="A0A1C7LQ42"/>
<dbReference type="STRING" id="5627.A0A1C7LQ42"/>
<organism evidence="1 2">
    <name type="scientific">Grifola frondosa</name>
    <name type="common">Maitake</name>
    <name type="synonym">Polyporus frondosus</name>
    <dbReference type="NCBI Taxonomy" id="5627"/>
    <lineage>
        <taxon>Eukaryota</taxon>
        <taxon>Fungi</taxon>
        <taxon>Dikarya</taxon>
        <taxon>Basidiomycota</taxon>
        <taxon>Agaricomycotina</taxon>
        <taxon>Agaricomycetes</taxon>
        <taxon>Polyporales</taxon>
        <taxon>Grifolaceae</taxon>
        <taxon>Grifola</taxon>
    </lineage>
</organism>
<sequence length="216" mass="23566">MGLPFDPYDYAPLPSRILATGAAANFPSIANLEGGVFNAPMLVPTTQIDAEQIVPHGNAPATGFPVRAALGGAYVARWVWGKKKGTPTRTGRGGLEGGEVAQQTMGGNERCTLADEYQCPREHQQGREHRVEQREHAVWARPPLHAGLHCAGREDEMEEMERMSGRFGLEFGETDIGGRVRTMTSSTSGMMMTVSMRASHCPPSDIVRRVRNCDMQ</sequence>
<accession>A0A1C7LQ42</accession>
<reference evidence="1 2" key="1">
    <citation type="submission" date="2016-03" db="EMBL/GenBank/DDBJ databases">
        <title>Whole genome sequencing of Grifola frondosa 9006-11.</title>
        <authorList>
            <person name="Min B."/>
            <person name="Park H."/>
            <person name="Kim J.-G."/>
            <person name="Cho H."/>
            <person name="Oh Y.-L."/>
            <person name="Kong W.-S."/>
            <person name="Choi I.-G."/>
        </authorList>
    </citation>
    <scope>NUCLEOTIDE SEQUENCE [LARGE SCALE GENOMIC DNA]</scope>
    <source>
        <strain evidence="1 2">9006-11</strain>
    </source>
</reference>
<dbReference type="OrthoDB" id="1728974at2759"/>
<keyword evidence="2" id="KW-1185">Reference proteome</keyword>
<name>A0A1C7LQ42_GRIFR</name>
<proteinExistence type="predicted"/>
<comment type="caution">
    <text evidence="1">The sequence shown here is derived from an EMBL/GenBank/DDBJ whole genome shotgun (WGS) entry which is preliminary data.</text>
</comment>
<evidence type="ECO:0000313" key="1">
    <source>
        <dbReference type="EMBL" id="OBZ66059.1"/>
    </source>
</evidence>
<gene>
    <name evidence="1" type="ORF">A0H81_13964</name>
</gene>
<protein>
    <submittedName>
        <fullName evidence="1">Uncharacterized protein</fullName>
    </submittedName>
</protein>
<dbReference type="Proteomes" id="UP000092993">
    <property type="component" value="Unassembled WGS sequence"/>
</dbReference>
<dbReference type="EMBL" id="LUGG01000033">
    <property type="protein sequence ID" value="OBZ66059.1"/>
    <property type="molecule type" value="Genomic_DNA"/>
</dbReference>
<evidence type="ECO:0000313" key="2">
    <source>
        <dbReference type="Proteomes" id="UP000092993"/>
    </source>
</evidence>